<keyword evidence="1" id="KW-0694">RNA-binding</keyword>
<evidence type="ECO:0000256" key="1">
    <source>
        <dbReference type="PROSITE-ProRule" id="PRU00176"/>
    </source>
</evidence>
<dbReference type="PROSITE" id="PS50102">
    <property type="entry name" value="RRM"/>
    <property type="match status" value="1"/>
</dbReference>
<dbReference type="OrthoDB" id="7763451at2759"/>
<dbReference type="InterPro" id="IPR000504">
    <property type="entry name" value="RRM_dom"/>
</dbReference>
<evidence type="ECO:0000313" key="4">
    <source>
        <dbReference type="Proteomes" id="UP000789831"/>
    </source>
</evidence>
<sequence>MTRKIIVTDISATASEKTVKDFFLFCGKIKEFELLKEETTDKQIAYVTFERETAAKTALMLTNAVIGDSQISVRSADDLTTNGADEVYDAEEEISQEEKPKSAIFAEILAAGYQLSDHIIQKGLEYDNTYGISQRVKQWLQTLTSNLWDLDAKYKVVETITEKATVIDAKFAVQDKVKYTAAFAQDKANMALQTPIGKRVASFYTSTTKNVADVHTEARQLANDKKAQREASVEAIEVAAQ</sequence>
<feature type="domain" description="RRM" evidence="2">
    <location>
        <begin position="3"/>
        <end position="78"/>
    </location>
</feature>
<dbReference type="PANTHER" id="PTHR32343">
    <property type="entry name" value="SERINE/ARGININE-RICH SPLICING FACTOR"/>
    <property type="match status" value="1"/>
</dbReference>
<evidence type="ECO:0000259" key="2">
    <source>
        <dbReference type="PROSITE" id="PS50102"/>
    </source>
</evidence>
<dbReference type="InterPro" id="IPR012677">
    <property type="entry name" value="Nucleotide-bd_a/b_plait_sf"/>
</dbReference>
<dbReference type="EMBL" id="CAJVPL010000628">
    <property type="protein sequence ID" value="CAG8515939.1"/>
    <property type="molecule type" value="Genomic_DNA"/>
</dbReference>
<dbReference type="InterPro" id="IPR035979">
    <property type="entry name" value="RBD_domain_sf"/>
</dbReference>
<dbReference type="AlphaFoldDB" id="A0A9N9A312"/>
<dbReference type="Pfam" id="PF00076">
    <property type="entry name" value="RRM_1"/>
    <property type="match status" value="1"/>
</dbReference>
<dbReference type="PANTHER" id="PTHR32343:SF10">
    <property type="entry name" value="RNA-BINDING REGION RNP-1 DOMAIN-CONTAINING PROTEIN"/>
    <property type="match status" value="1"/>
</dbReference>
<dbReference type="SUPFAM" id="SSF54928">
    <property type="entry name" value="RNA-binding domain, RBD"/>
    <property type="match status" value="1"/>
</dbReference>
<keyword evidence="4" id="KW-1185">Reference proteome</keyword>
<dbReference type="Gene3D" id="3.30.70.330">
    <property type="match status" value="1"/>
</dbReference>
<dbReference type="GO" id="GO:0003723">
    <property type="term" value="F:RNA binding"/>
    <property type="evidence" value="ECO:0007669"/>
    <property type="project" value="UniProtKB-UniRule"/>
</dbReference>
<comment type="caution">
    <text evidence="3">The sequence shown here is derived from an EMBL/GenBank/DDBJ whole genome shotgun (WGS) entry which is preliminary data.</text>
</comment>
<proteinExistence type="predicted"/>
<organism evidence="3 4">
    <name type="scientific">Ambispora gerdemannii</name>
    <dbReference type="NCBI Taxonomy" id="144530"/>
    <lineage>
        <taxon>Eukaryota</taxon>
        <taxon>Fungi</taxon>
        <taxon>Fungi incertae sedis</taxon>
        <taxon>Mucoromycota</taxon>
        <taxon>Glomeromycotina</taxon>
        <taxon>Glomeromycetes</taxon>
        <taxon>Archaeosporales</taxon>
        <taxon>Ambisporaceae</taxon>
        <taxon>Ambispora</taxon>
    </lineage>
</organism>
<dbReference type="SMART" id="SM00360">
    <property type="entry name" value="RRM"/>
    <property type="match status" value="1"/>
</dbReference>
<name>A0A9N9A312_9GLOM</name>
<reference evidence="3" key="1">
    <citation type="submission" date="2021-06" db="EMBL/GenBank/DDBJ databases">
        <authorList>
            <person name="Kallberg Y."/>
            <person name="Tangrot J."/>
            <person name="Rosling A."/>
        </authorList>
    </citation>
    <scope>NUCLEOTIDE SEQUENCE</scope>
    <source>
        <strain evidence="3">MT106</strain>
    </source>
</reference>
<gene>
    <name evidence="3" type="ORF">AGERDE_LOCUS4982</name>
</gene>
<dbReference type="Proteomes" id="UP000789831">
    <property type="component" value="Unassembled WGS sequence"/>
</dbReference>
<evidence type="ECO:0000313" key="3">
    <source>
        <dbReference type="EMBL" id="CAG8515939.1"/>
    </source>
</evidence>
<protein>
    <submittedName>
        <fullName evidence="3">9196_t:CDS:1</fullName>
    </submittedName>
</protein>
<accession>A0A9N9A312</accession>